<keyword evidence="4" id="KW-0540">Nuclease</keyword>
<dbReference type="KEGG" id="bbes:BESB_084920"/>
<comment type="subcellular location">
    <subcellularLocation>
        <location evidence="1">Nucleus</location>
    </subcellularLocation>
</comment>
<comment type="similarity">
    <text evidence="2 11">Belongs to the RNR ribonuclease family.</text>
</comment>
<dbReference type="GO" id="GO:0000177">
    <property type="term" value="C:cytoplasmic exosome (RNase complex)"/>
    <property type="evidence" value="ECO:0007669"/>
    <property type="project" value="TreeGrafter"/>
</dbReference>
<gene>
    <name evidence="14" type="ORF">BESB_084920</name>
</gene>
<dbReference type="VEuPathDB" id="ToxoDB:BESB_084920"/>
<dbReference type="SUPFAM" id="SSF50249">
    <property type="entry name" value="Nucleic acid-binding proteins"/>
    <property type="match status" value="3"/>
</dbReference>
<sequence>MAYSLLPGAAAAPEEEGRGRRRKKTDREEEGEDEEMQVDEAHEERKDAQDNRRLITFLKATRRGKIQKIVREIYLRDDLPCGIAGCCLCYDPTEETQQGVLSMDERLLLLDADVALRHIDFLQEDACVNNCLLLSSVLAEVKRRNLQTYAALMSLCRQAADESASESAHSFFKKEDGERSSRCHRKFAAFANDVFRSTFVERQEDETLEARDRRSLFAAARWLSDHVLAAGAAVGFEESRLGKVTILTNGKKRKAEALQKGLDALTVREFVEEMRAVFPAAGEKLAQMDEDEDDEEESILASSGENAAALQLQAAEKLRKRTAFYDAHMREEEINRKLKLGVLHKGKLRMAHDCCWRGVVLLPGGQEVRIRGKKNLNRAVEGDVVAVQLLAHEAAASGDAEGVKQEIPQTTSAGRAAATADESKFEAEAEIKEVEDDAQLFPTAEMTDDEENDEPAPLAAEDLKGKVVGIIRKNRREYCGTIRPFDNPFRVEAATSGLPSEVVFIPADPRIPNIILKTRRFEQLLNKRIVVVIDSWDRFSRNPRGHWTEILGEFGTAEAEANVILREQGVVSRDFSLASMRCLPPKTWSFADMPEAERQARLDLRHVCVCSVDPPGCKDIDDALSLEVLENGNYRVGVHIADVTYFLKEDTALDEEASERCTTVYLVERRTDMLPSLLTTDLCSLVGDQDRLAFSVLWEMTSEGDILSSSFHKTFIHSRAALTYAEAQNMIDDPGDKTELAENLRRLLFISQVIRRKRMEAGALQLASPDVQIIRDTLKDAGEEGEAKAKRQRPAKKPQGESEATAGADPPDDENYAEEVSQEEASDIALYQARDTNRMVEDFMLLANTTVAEKIVEYFPSASLLRRHPDPKEKQLQILSELLKGRGIHNFDFSSSKRLAASLNAVAKAAPDLDFLVRILTTRCMNQAVYFSSGDILSNAQSSKPSITSSLSSAPSALEVSPYFHHYGLAAPLYTHFTSPIRRYADVIVHRMLAAAVGIADVPRVCRNKQKLSQQCELLNLKHRNAQVAGRNSVQYHVYLYFKHKGAKEAVGTVTKVKKNGALVYIHKYGLEGIVFFKEQEYAFDADKQHLTHRSSGETIQIFDSLLVRIEAEHSNEFRPSVAMKLIRKTTDQDKK</sequence>
<feature type="domain" description="RNB" evidence="13">
    <location>
        <begin position="601"/>
        <end position="999"/>
    </location>
</feature>
<feature type="region of interest" description="Disordered" evidence="12">
    <location>
        <begin position="1"/>
        <end position="47"/>
    </location>
</feature>
<dbReference type="Proteomes" id="UP000224006">
    <property type="component" value="Chromosome VIII"/>
</dbReference>
<dbReference type="InterPro" id="IPR050180">
    <property type="entry name" value="RNR_Ribonuclease"/>
</dbReference>
<dbReference type="Gene3D" id="3.40.50.1010">
    <property type="entry name" value="5'-nuclease"/>
    <property type="match status" value="1"/>
</dbReference>
<dbReference type="GO" id="GO:0004519">
    <property type="term" value="F:endonuclease activity"/>
    <property type="evidence" value="ECO:0007669"/>
    <property type="project" value="TreeGrafter"/>
</dbReference>
<evidence type="ECO:0000313" key="14">
    <source>
        <dbReference type="EMBL" id="PFH33293.1"/>
    </source>
</evidence>
<proteinExistence type="inferred from homology"/>
<dbReference type="Pfam" id="PF17849">
    <property type="entry name" value="OB_Dis3"/>
    <property type="match status" value="1"/>
</dbReference>
<evidence type="ECO:0000256" key="3">
    <source>
        <dbReference type="ARBA" id="ARBA00022552"/>
    </source>
</evidence>
<name>A0A2A9MC99_BESBE</name>
<reference evidence="14 15" key="1">
    <citation type="submission" date="2017-09" db="EMBL/GenBank/DDBJ databases">
        <title>Genome sequencing of Besnoitia besnoiti strain Bb-Ger1.</title>
        <authorList>
            <person name="Schares G."/>
            <person name="Venepally P."/>
            <person name="Lorenzi H.A."/>
        </authorList>
    </citation>
    <scope>NUCLEOTIDE SEQUENCE [LARGE SCALE GENOMIC DNA]</scope>
    <source>
        <strain evidence="14 15">Bb-Ger1</strain>
    </source>
</reference>
<evidence type="ECO:0000256" key="1">
    <source>
        <dbReference type="ARBA" id="ARBA00004123"/>
    </source>
</evidence>
<dbReference type="InterPro" id="IPR033770">
    <property type="entry name" value="RRP44_S1"/>
</dbReference>
<evidence type="ECO:0000256" key="5">
    <source>
        <dbReference type="ARBA" id="ARBA00022801"/>
    </source>
</evidence>
<dbReference type="SMART" id="SM00955">
    <property type="entry name" value="RNB"/>
    <property type="match status" value="1"/>
</dbReference>
<dbReference type="InterPro" id="IPR033771">
    <property type="entry name" value="Rrp44_CSD1"/>
</dbReference>
<dbReference type="Gene3D" id="2.40.50.690">
    <property type="match status" value="1"/>
</dbReference>
<evidence type="ECO:0000313" key="15">
    <source>
        <dbReference type="Proteomes" id="UP000224006"/>
    </source>
</evidence>
<dbReference type="GO" id="GO:0003723">
    <property type="term" value="F:RNA binding"/>
    <property type="evidence" value="ECO:0007669"/>
    <property type="project" value="UniProtKB-KW"/>
</dbReference>
<evidence type="ECO:0000256" key="7">
    <source>
        <dbReference type="ARBA" id="ARBA00022839"/>
    </source>
</evidence>
<keyword evidence="3" id="KW-0698">rRNA processing</keyword>
<feature type="compositionally biased region" description="Acidic residues" evidence="12">
    <location>
        <begin position="28"/>
        <end position="38"/>
    </location>
</feature>
<dbReference type="EMBL" id="NWUJ01000009">
    <property type="protein sequence ID" value="PFH33293.1"/>
    <property type="molecule type" value="Genomic_DNA"/>
</dbReference>
<protein>
    <recommendedName>
        <fullName evidence="10">Ribosomal RNA-processing protein 44</fullName>
    </recommendedName>
</protein>
<keyword evidence="6" id="KW-0271">Exosome</keyword>
<keyword evidence="15" id="KW-1185">Reference proteome</keyword>
<dbReference type="InterPro" id="IPR012340">
    <property type="entry name" value="NA-bd_OB-fold"/>
</dbReference>
<evidence type="ECO:0000256" key="10">
    <source>
        <dbReference type="ARBA" id="ARBA00077930"/>
    </source>
</evidence>
<keyword evidence="5" id="KW-0378">Hydrolase</keyword>
<keyword evidence="7" id="KW-0269">Exonuclease</keyword>
<dbReference type="GO" id="GO:0071031">
    <property type="term" value="P:nuclear mRNA surveillance of mRNA 3'-end processing"/>
    <property type="evidence" value="ECO:0007669"/>
    <property type="project" value="TreeGrafter"/>
</dbReference>
<dbReference type="Pfam" id="PF17216">
    <property type="entry name" value="Rrp44_CSD1"/>
    <property type="match status" value="1"/>
</dbReference>
<comment type="caution">
    <text evidence="14">The sequence shown here is derived from an EMBL/GenBank/DDBJ whole genome shotgun (WGS) entry which is preliminary data.</text>
</comment>
<dbReference type="AlphaFoldDB" id="A0A2A9MC99"/>
<dbReference type="InterPro" id="IPR041505">
    <property type="entry name" value="Dis3_CSD2"/>
</dbReference>
<dbReference type="PANTHER" id="PTHR23355:SF35">
    <property type="entry name" value="EXOSOME COMPLEX EXONUCLEASE RRP44"/>
    <property type="match status" value="1"/>
</dbReference>
<evidence type="ECO:0000256" key="4">
    <source>
        <dbReference type="ARBA" id="ARBA00022722"/>
    </source>
</evidence>
<dbReference type="Gene3D" id="2.40.50.700">
    <property type="match status" value="1"/>
</dbReference>
<dbReference type="PROSITE" id="PS01175">
    <property type="entry name" value="RIBONUCLEASE_II"/>
    <property type="match status" value="1"/>
</dbReference>
<evidence type="ECO:0000256" key="11">
    <source>
        <dbReference type="RuleBase" id="RU003901"/>
    </source>
</evidence>
<organism evidence="14 15">
    <name type="scientific">Besnoitia besnoiti</name>
    <name type="common">Apicomplexan protozoan</name>
    <dbReference type="NCBI Taxonomy" id="94643"/>
    <lineage>
        <taxon>Eukaryota</taxon>
        <taxon>Sar</taxon>
        <taxon>Alveolata</taxon>
        <taxon>Apicomplexa</taxon>
        <taxon>Conoidasida</taxon>
        <taxon>Coccidia</taxon>
        <taxon>Eucoccidiorida</taxon>
        <taxon>Eimeriorina</taxon>
        <taxon>Sarcocystidae</taxon>
        <taxon>Besnoitia</taxon>
    </lineage>
</organism>
<evidence type="ECO:0000256" key="9">
    <source>
        <dbReference type="ARBA" id="ARBA00023242"/>
    </source>
</evidence>
<dbReference type="OrthoDB" id="372421at2759"/>
<feature type="compositionally biased region" description="Acidic residues" evidence="12">
    <location>
        <begin position="810"/>
        <end position="821"/>
    </location>
</feature>
<keyword evidence="9" id="KW-0539">Nucleus</keyword>
<feature type="region of interest" description="Disordered" evidence="12">
    <location>
        <begin position="398"/>
        <end position="426"/>
    </location>
</feature>
<evidence type="ECO:0000256" key="2">
    <source>
        <dbReference type="ARBA" id="ARBA00005785"/>
    </source>
</evidence>
<feature type="region of interest" description="Disordered" evidence="12">
    <location>
        <begin position="782"/>
        <end position="821"/>
    </location>
</feature>
<dbReference type="GO" id="GO:0016075">
    <property type="term" value="P:rRNA catabolic process"/>
    <property type="evidence" value="ECO:0007669"/>
    <property type="project" value="TreeGrafter"/>
</dbReference>
<evidence type="ECO:0000256" key="8">
    <source>
        <dbReference type="ARBA" id="ARBA00022884"/>
    </source>
</evidence>
<dbReference type="CDD" id="cd09862">
    <property type="entry name" value="PIN_Rrp44-like"/>
    <property type="match status" value="1"/>
</dbReference>
<dbReference type="PANTHER" id="PTHR23355">
    <property type="entry name" value="RIBONUCLEASE"/>
    <property type="match status" value="1"/>
</dbReference>
<dbReference type="Pfam" id="PF00773">
    <property type="entry name" value="RNB"/>
    <property type="match status" value="1"/>
</dbReference>
<evidence type="ECO:0000259" key="13">
    <source>
        <dbReference type="SMART" id="SM00955"/>
    </source>
</evidence>
<dbReference type="GO" id="GO:0000176">
    <property type="term" value="C:nuclear exosome (RNase complex)"/>
    <property type="evidence" value="ECO:0007669"/>
    <property type="project" value="UniProtKB-ARBA"/>
</dbReference>
<keyword evidence="8" id="KW-0694">RNA-binding</keyword>
<dbReference type="InterPro" id="IPR001900">
    <property type="entry name" value="RNase_II/R"/>
</dbReference>
<accession>A0A2A9MC99</accession>
<dbReference type="GeneID" id="40313418"/>
<dbReference type="GO" id="GO:0006364">
    <property type="term" value="P:rRNA processing"/>
    <property type="evidence" value="ECO:0007669"/>
    <property type="project" value="UniProtKB-KW"/>
</dbReference>
<evidence type="ECO:0000256" key="6">
    <source>
        <dbReference type="ARBA" id="ARBA00022835"/>
    </source>
</evidence>
<dbReference type="STRING" id="94643.A0A2A9MC99"/>
<dbReference type="RefSeq" id="XP_029217302.1">
    <property type="nucleotide sequence ID" value="XM_029366842.1"/>
</dbReference>
<evidence type="ECO:0000256" key="12">
    <source>
        <dbReference type="SAM" id="MobiDB-lite"/>
    </source>
</evidence>
<dbReference type="Gene3D" id="2.40.50.140">
    <property type="entry name" value="Nucleic acid-binding proteins"/>
    <property type="match status" value="1"/>
</dbReference>
<dbReference type="GO" id="GO:0000175">
    <property type="term" value="F:3'-5'-RNA exonuclease activity"/>
    <property type="evidence" value="ECO:0007669"/>
    <property type="project" value="TreeGrafter"/>
</dbReference>
<dbReference type="InterPro" id="IPR022966">
    <property type="entry name" value="RNase_II/R_CS"/>
</dbReference>
<dbReference type="Pfam" id="PF17215">
    <property type="entry name" value="Rrp44_S1"/>
    <property type="match status" value="1"/>
</dbReference>
<dbReference type="FunFam" id="2.40.50.700:FF:000001">
    <property type="entry name" value="Exosome complex exonuclease exoribonuclease (Rrp44)"/>
    <property type="match status" value="1"/>
</dbReference>